<dbReference type="AlphaFoldDB" id="A0A199UZW0"/>
<keyword evidence="5" id="KW-0804">Transcription</keyword>
<dbReference type="Pfam" id="PF00249">
    <property type="entry name" value="Myb_DNA-binding"/>
    <property type="match status" value="1"/>
</dbReference>
<name>A0A199UZW0_ANACO</name>
<keyword evidence="4" id="KW-0238">DNA-binding</keyword>
<feature type="domain" description="HTH myb-type" evidence="8">
    <location>
        <begin position="9"/>
        <end position="65"/>
    </location>
</feature>
<dbReference type="SUPFAM" id="SSF46689">
    <property type="entry name" value="Homeodomain-like"/>
    <property type="match status" value="1"/>
</dbReference>
<evidence type="ECO:0000256" key="3">
    <source>
        <dbReference type="ARBA" id="ARBA00023015"/>
    </source>
</evidence>
<dbReference type="EMBL" id="LSRQ01003976">
    <property type="protein sequence ID" value="OAY70288.1"/>
    <property type="molecule type" value="Genomic_DNA"/>
</dbReference>
<evidence type="ECO:0000256" key="4">
    <source>
        <dbReference type="ARBA" id="ARBA00023125"/>
    </source>
</evidence>
<dbReference type="GO" id="GO:0005634">
    <property type="term" value="C:nucleus"/>
    <property type="evidence" value="ECO:0007669"/>
    <property type="project" value="UniProtKB-SubCell"/>
</dbReference>
<evidence type="ECO:0000256" key="2">
    <source>
        <dbReference type="ARBA" id="ARBA00022737"/>
    </source>
</evidence>
<evidence type="ECO:0000313" key="10">
    <source>
        <dbReference type="Proteomes" id="UP000092600"/>
    </source>
</evidence>
<evidence type="ECO:0000256" key="5">
    <source>
        <dbReference type="ARBA" id="ARBA00023163"/>
    </source>
</evidence>
<reference evidence="9 10" key="1">
    <citation type="journal article" date="2016" name="DNA Res.">
        <title>The draft genome of MD-2 pineapple using hybrid error correction of long reads.</title>
        <authorList>
            <person name="Redwan R.M."/>
            <person name="Saidin A."/>
            <person name="Kumar S.V."/>
        </authorList>
    </citation>
    <scope>NUCLEOTIDE SEQUENCE [LARGE SCALE GENOMIC DNA]</scope>
    <source>
        <strain evidence="10">cv. MD2</strain>
        <tissue evidence="9">Leaf</tissue>
    </source>
</reference>
<keyword evidence="3" id="KW-0805">Transcription regulation</keyword>
<evidence type="ECO:0000256" key="1">
    <source>
        <dbReference type="ARBA" id="ARBA00004123"/>
    </source>
</evidence>
<dbReference type="InterPro" id="IPR015495">
    <property type="entry name" value="Myb_TF_plants"/>
</dbReference>
<dbReference type="SMART" id="SM00717">
    <property type="entry name" value="SANT"/>
    <property type="match status" value="2"/>
</dbReference>
<feature type="domain" description="HTH myb-type" evidence="8">
    <location>
        <begin position="66"/>
        <end position="105"/>
    </location>
</feature>
<dbReference type="Proteomes" id="UP000092600">
    <property type="component" value="Unassembled WGS sequence"/>
</dbReference>
<dbReference type="PROSITE" id="PS50090">
    <property type="entry name" value="MYB_LIKE"/>
    <property type="match status" value="1"/>
</dbReference>
<keyword evidence="2" id="KW-0677">Repeat</keyword>
<comment type="caution">
    <text evidence="9">The sequence shown here is derived from an EMBL/GenBank/DDBJ whole genome shotgun (WGS) entry which is preliminary data.</text>
</comment>
<dbReference type="PROSITE" id="PS51294">
    <property type="entry name" value="HTH_MYB"/>
    <property type="match status" value="2"/>
</dbReference>
<dbReference type="Gene3D" id="1.10.10.60">
    <property type="entry name" value="Homeodomain-like"/>
    <property type="match status" value="2"/>
</dbReference>
<evidence type="ECO:0000256" key="6">
    <source>
        <dbReference type="ARBA" id="ARBA00023242"/>
    </source>
</evidence>
<dbReference type="FunFam" id="1.10.10.60:FF:000001">
    <property type="entry name" value="MYB-related transcription factor"/>
    <property type="match status" value="1"/>
</dbReference>
<proteinExistence type="predicted"/>
<dbReference type="InterPro" id="IPR017930">
    <property type="entry name" value="Myb_dom"/>
</dbReference>
<dbReference type="PANTHER" id="PTHR10641">
    <property type="entry name" value="MYB FAMILY TRANSCRIPTION FACTOR"/>
    <property type="match status" value="1"/>
</dbReference>
<dbReference type="STRING" id="4615.A0A199UZW0"/>
<dbReference type="CDD" id="cd00167">
    <property type="entry name" value="SANT"/>
    <property type="match status" value="1"/>
</dbReference>
<evidence type="ECO:0000313" key="9">
    <source>
        <dbReference type="EMBL" id="OAY70288.1"/>
    </source>
</evidence>
<accession>A0A199UZW0</accession>
<feature type="domain" description="Myb-like" evidence="7">
    <location>
        <begin position="9"/>
        <end position="61"/>
    </location>
</feature>
<sequence length="234" mass="25929">MGRAPRGDEQGVKKGPWTAEEDKKLVEYIEKHGHGNWRSLPTSAGLNRCGKSCRLRWTNYLRPDIKRGKFSEDEERLIIHLHSILGNKTDNEIKNYWNTHLRKKPLLMGIDPVTHQRRTDLELLIISFSNLLAAALNLGNLTTPLDITALGLRADAANFARLQILQNLTINSTAAATTPTLGAMNSTILGSSSLHSSQFSDLLGLNREIEGLVNGALGLHEDQILGKCLMFSLN</sequence>
<organism evidence="9 10">
    <name type="scientific">Ananas comosus</name>
    <name type="common">Pineapple</name>
    <name type="synonym">Ananas ananas</name>
    <dbReference type="NCBI Taxonomy" id="4615"/>
    <lineage>
        <taxon>Eukaryota</taxon>
        <taxon>Viridiplantae</taxon>
        <taxon>Streptophyta</taxon>
        <taxon>Embryophyta</taxon>
        <taxon>Tracheophyta</taxon>
        <taxon>Spermatophyta</taxon>
        <taxon>Magnoliopsida</taxon>
        <taxon>Liliopsida</taxon>
        <taxon>Poales</taxon>
        <taxon>Bromeliaceae</taxon>
        <taxon>Bromelioideae</taxon>
        <taxon>Ananas</taxon>
    </lineage>
</organism>
<dbReference type="PANTHER" id="PTHR10641:SF1387">
    <property type="entry name" value="OS08G0486300 PROTEIN"/>
    <property type="match status" value="1"/>
</dbReference>
<dbReference type="InterPro" id="IPR001005">
    <property type="entry name" value="SANT/Myb"/>
</dbReference>
<gene>
    <name evidence="9" type="ORF">ACMD2_11853</name>
</gene>
<protein>
    <submittedName>
        <fullName evidence="9">Transcription factor MYB39</fullName>
    </submittedName>
</protein>
<evidence type="ECO:0000259" key="7">
    <source>
        <dbReference type="PROSITE" id="PS50090"/>
    </source>
</evidence>
<dbReference type="InterPro" id="IPR009057">
    <property type="entry name" value="Homeodomain-like_sf"/>
</dbReference>
<comment type="subcellular location">
    <subcellularLocation>
        <location evidence="1">Nucleus</location>
    </subcellularLocation>
</comment>
<keyword evidence="6" id="KW-0539">Nucleus</keyword>
<evidence type="ECO:0000259" key="8">
    <source>
        <dbReference type="PROSITE" id="PS51294"/>
    </source>
</evidence>
<dbReference type="GO" id="GO:0003677">
    <property type="term" value="F:DNA binding"/>
    <property type="evidence" value="ECO:0007669"/>
    <property type="project" value="UniProtKB-KW"/>
</dbReference>